<dbReference type="GO" id="GO:0042597">
    <property type="term" value="C:periplasmic space"/>
    <property type="evidence" value="ECO:0007669"/>
    <property type="project" value="InterPro"/>
</dbReference>
<evidence type="ECO:0000259" key="3">
    <source>
        <dbReference type="Pfam" id="PF01464"/>
    </source>
</evidence>
<dbReference type="CDD" id="cd13401">
    <property type="entry name" value="Slt70-like"/>
    <property type="match status" value="1"/>
</dbReference>
<proteinExistence type="inferred from homology"/>
<dbReference type="EC" id="4.2.2.-" evidence="5"/>
<dbReference type="Proteomes" id="UP000494111">
    <property type="component" value="Unassembled WGS sequence"/>
</dbReference>
<dbReference type="SUPFAM" id="SSF53955">
    <property type="entry name" value="Lysozyme-like"/>
    <property type="match status" value="1"/>
</dbReference>
<dbReference type="InterPro" id="IPR012289">
    <property type="entry name" value="Lytic_TGlycosylase_superhlx_L"/>
</dbReference>
<accession>A0A6S6ZJF5</accession>
<dbReference type="GO" id="GO:0016829">
    <property type="term" value="F:lyase activity"/>
    <property type="evidence" value="ECO:0007669"/>
    <property type="project" value="UniProtKB-KW"/>
</dbReference>
<evidence type="ECO:0000313" key="6">
    <source>
        <dbReference type="Proteomes" id="UP000494111"/>
    </source>
</evidence>
<keyword evidence="5" id="KW-0456">Lyase</keyword>
<dbReference type="EMBL" id="CADIJO010000004">
    <property type="protein sequence ID" value="CAB3677407.1"/>
    <property type="molecule type" value="Genomic_DNA"/>
</dbReference>
<dbReference type="Gene3D" id="1.25.20.10">
    <property type="entry name" value="Bacterial muramidases"/>
    <property type="match status" value="1"/>
</dbReference>
<dbReference type="InterPro" id="IPR008258">
    <property type="entry name" value="Transglycosylase_SLT_dom_1"/>
</dbReference>
<protein>
    <submittedName>
        <fullName evidence="5">Soluble lytic murein transglycosylase</fullName>
        <ecNumber evidence="5">4.2.2.-</ecNumber>
    </submittedName>
</protein>
<reference evidence="5 6" key="1">
    <citation type="submission" date="2020-04" db="EMBL/GenBank/DDBJ databases">
        <authorList>
            <person name="De Canck E."/>
        </authorList>
    </citation>
    <scope>NUCLEOTIDE SEQUENCE [LARGE SCALE GENOMIC DNA]</scope>
    <source>
        <strain evidence="5 6">LMG 3458</strain>
    </source>
</reference>
<evidence type="ECO:0000259" key="4">
    <source>
        <dbReference type="Pfam" id="PF14718"/>
    </source>
</evidence>
<sequence length="715" mass="79549">MKHTPNDLAMAPASQFGRYQKSAGKSPQGADARAGLRRWLPLLALFTAACAPVDAQQRTAAVNPQPQPAVQTPQPAIAVPPAVLAGLPPTSDTPALAAVVAAREAMNRKQWSVLGALVPQAKSDPLGMYPEYWLLRYQLWSPPTGGRPTADLQKFINGNPDAYLADRLRADWLLAAARSGDFETVRKLAPVKNTNAQVECAILDAKHMTGQRATAAQAIAAFAPGGACWALYDQLVADRILGWDELEPQLRDAIEANKTTDARKFVQYMFEPRDQKTYDVLIKDPMRWLTRQDRLPVGRNEKELVTIALARLARSDINVADSYLRREWAKSMTKSNLAWIRGQYALVAALNLDSRADDWYHEAGHIRMTDYNAGWKVRAALRQPKIDWKWVIESIDQMPASQQADPSWVYWKARGMAATGRRDQANAAYASIADRFDFYGQLSAEELGRRITVPPRATPVSDREIAEARANPGLRRAVQLFRLGWRQEAVPEWNFALRGMTDRQLIAAAELARAENIYDRVVNTSDRTEKEFDFSQRFIAPFEGRVTAKANAIALDPAWVYGLIRQESRFIMDARSHVGASGLMQLMPATAKWVAGKIGMSNFTPDSVNDFDTNTELGTNYLNMVLRDLNGSQMLASAGYNAGPRRPHNWRSTFTHPVEGAIFAETIPFNETRTYVKNVMSNAVYYAAMFSGQSQSLKERLGNIVPLGAETTNLP</sequence>
<feature type="domain" description="Lytic transglycosylase superhelical linker" evidence="4">
    <location>
        <begin position="469"/>
        <end position="527"/>
    </location>
</feature>
<dbReference type="AlphaFoldDB" id="A0A6S6ZJF5"/>
<dbReference type="PANTHER" id="PTHR37423">
    <property type="entry name" value="SOLUBLE LYTIC MUREIN TRANSGLYCOSYLASE-RELATED"/>
    <property type="match status" value="1"/>
</dbReference>
<comment type="similarity">
    <text evidence="1">Belongs to the transglycosylase Slt family.</text>
</comment>
<dbReference type="GO" id="GO:0004553">
    <property type="term" value="F:hydrolase activity, hydrolyzing O-glycosyl compounds"/>
    <property type="evidence" value="ECO:0007669"/>
    <property type="project" value="InterPro"/>
</dbReference>
<evidence type="ECO:0000256" key="1">
    <source>
        <dbReference type="ARBA" id="ARBA00007734"/>
    </source>
</evidence>
<dbReference type="InterPro" id="IPR008939">
    <property type="entry name" value="Lytic_TGlycosylase_superhlx_U"/>
</dbReference>
<dbReference type="PANTHER" id="PTHR37423:SF5">
    <property type="entry name" value="SOLUBLE LYTIC MUREIN TRANSGLYCOSYLASE"/>
    <property type="match status" value="1"/>
</dbReference>
<dbReference type="Pfam" id="PF01464">
    <property type="entry name" value="SLT"/>
    <property type="match status" value="1"/>
</dbReference>
<dbReference type="Pfam" id="PF14718">
    <property type="entry name" value="SLT_L"/>
    <property type="match status" value="1"/>
</dbReference>
<dbReference type="SUPFAM" id="SSF48435">
    <property type="entry name" value="Bacterial muramidases"/>
    <property type="match status" value="1"/>
</dbReference>
<organism evidence="5 6">
    <name type="scientific">Achromobacter deleyi</name>
    <dbReference type="NCBI Taxonomy" id="1353891"/>
    <lineage>
        <taxon>Bacteria</taxon>
        <taxon>Pseudomonadati</taxon>
        <taxon>Pseudomonadota</taxon>
        <taxon>Betaproteobacteria</taxon>
        <taxon>Burkholderiales</taxon>
        <taxon>Alcaligenaceae</taxon>
        <taxon>Achromobacter</taxon>
    </lineage>
</organism>
<dbReference type="InterPro" id="IPR023346">
    <property type="entry name" value="Lysozyme-like_dom_sf"/>
</dbReference>
<name>A0A6S6ZJF5_9BURK</name>
<evidence type="ECO:0000256" key="2">
    <source>
        <dbReference type="ARBA" id="ARBA00022729"/>
    </source>
</evidence>
<dbReference type="InterPro" id="IPR037061">
    <property type="entry name" value="Lytic_TGlycoase_superhlx_L_sf"/>
</dbReference>
<evidence type="ECO:0000313" key="5">
    <source>
        <dbReference type="EMBL" id="CAB3677407.1"/>
    </source>
</evidence>
<dbReference type="Gene3D" id="1.10.530.10">
    <property type="match status" value="1"/>
</dbReference>
<dbReference type="Gene3D" id="1.10.1240.20">
    <property type="entry name" value="Lytic transglycosylase, superhelical linker domain"/>
    <property type="match status" value="1"/>
</dbReference>
<dbReference type="RefSeq" id="WP_425486127.1">
    <property type="nucleotide sequence ID" value="NZ_CADIJO010000004.1"/>
</dbReference>
<feature type="domain" description="Transglycosylase SLT" evidence="3">
    <location>
        <begin position="549"/>
        <end position="653"/>
    </location>
</feature>
<keyword evidence="2" id="KW-0732">Signal</keyword>
<gene>
    <name evidence="5" type="primary">slt</name>
    <name evidence="5" type="ORF">LMG3458_01421</name>
</gene>